<dbReference type="AlphaFoldDB" id="U5T8K3"/>
<protein>
    <submittedName>
        <fullName evidence="1">Uncharacterized protein</fullName>
    </submittedName>
</protein>
<accession>U5T8K3</accession>
<evidence type="ECO:0000313" key="2">
    <source>
        <dbReference type="Proteomes" id="UP000017640"/>
    </source>
</evidence>
<gene>
    <name evidence="1" type="ORF">SPICUR_09135</name>
</gene>
<name>U5T8K3_9GAMM</name>
<dbReference type="HOGENOM" id="CLU_3398553_0_0_6"/>
<keyword evidence="2" id="KW-1185">Reference proteome</keyword>
<reference evidence="1 2" key="1">
    <citation type="journal article" date="2013" name="BMC Genomics">
        <title>Genomes of "Spiribacter", a streamlined, successful halophilic bacterium.</title>
        <authorList>
            <person name="Lopez-Perez M."/>
            <person name="Ghai R."/>
            <person name="Leon M.J."/>
            <person name="Rodriguez-Olmos A."/>
            <person name="Copa-Patino J.L."/>
            <person name="Soliveri J."/>
            <person name="Sanchez-Porro C."/>
            <person name="Ventosa A."/>
            <person name="Rodriguez-Valera F."/>
        </authorList>
    </citation>
    <scope>NUCLEOTIDE SEQUENCE [LARGE SCALE GENOMIC DNA]</scope>
    <source>
        <strain evidence="1 2">UAH-SP71</strain>
    </source>
</reference>
<dbReference type="Proteomes" id="UP000017640">
    <property type="component" value="Chromosome"/>
</dbReference>
<dbReference type="EMBL" id="CP005990">
    <property type="protein sequence ID" value="AGY92748.1"/>
    <property type="molecule type" value="Genomic_DNA"/>
</dbReference>
<dbReference type="KEGG" id="spiu:SPICUR_09135"/>
<proteinExistence type="predicted"/>
<sequence length="31" mass="3179">MRWVTDVARGAARGGALGFVGDGGQCLTAER</sequence>
<organism evidence="1 2">
    <name type="scientific">Spiribacter curvatus</name>
    <dbReference type="NCBI Taxonomy" id="1335757"/>
    <lineage>
        <taxon>Bacteria</taxon>
        <taxon>Pseudomonadati</taxon>
        <taxon>Pseudomonadota</taxon>
        <taxon>Gammaproteobacteria</taxon>
        <taxon>Chromatiales</taxon>
        <taxon>Ectothiorhodospiraceae</taxon>
        <taxon>Spiribacter</taxon>
    </lineage>
</organism>
<evidence type="ECO:0000313" key="1">
    <source>
        <dbReference type="EMBL" id="AGY92748.1"/>
    </source>
</evidence>